<name>A0A1H6WS61_9EURY</name>
<feature type="domain" description="EamA" evidence="6">
    <location>
        <begin position="9"/>
        <end position="138"/>
    </location>
</feature>
<dbReference type="EMBL" id="FNYR01000030">
    <property type="protein sequence ID" value="SEJ19819.1"/>
    <property type="molecule type" value="Genomic_DNA"/>
</dbReference>
<accession>A0A2H4Q496</accession>
<dbReference type="GeneID" id="35003226"/>
<organism evidence="7 8">
    <name type="scientific">Halohasta litchfieldiae</name>
    <dbReference type="NCBI Taxonomy" id="1073996"/>
    <lineage>
        <taxon>Archaea</taxon>
        <taxon>Methanobacteriati</taxon>
        <taxon>Methanobacteriota</taxon>
        <taxon>Stenosarchaea group</taxon>
        <taxon>Halobacteria</taxon>
        <taxon>Halobacteriales</taxon>
        <taxon>Haloferacaceae</taxon>
        <taxon>Halohasta</taxon>
    </lineage>
</organism>
<feature type="transmembrane region" description="Helical" evidence="5">
    <location>
        <begin position="93"/>
        <end position="115"/>
    </location>
</feature>
<feature type="transmembrane region" description="Helical" evidence="5">
    <location>
        <begin position="277"/>
        <end position="295"/>
    </location>
</feature>
<keyword evidence="3 5" id="KW-1133">Transmembrane helix</keyword>
<evidence type="ECO:0000256" key="1">
    <source>
        <dbReference type="ARBA" id="ARBA00004141"/>
    </source>
</evidence>
<feature type="domain" description="EamA" evidence="6">
    <location>
        <begin position="153"/>
        <end position="294"/>
    </location>
</feature>
<dbReference type="PANTHER" id="PTHR32322:SF2">
    <property type="entry name" value="EAMA DOMAIN-CONTAINING PROTEIN"/>
    <property type="match status" value="1"/>
</dbReference>
<dbReference type="Proteomes" id="UP000198888">
    <property type="component" value="Unassembled WGS sequence"/>
</dbReference>
<evidence type="ECO:0000256" key="4">
    <source>
        <dbReference type="ARBA" id="ARBA00023136"/>
    </source>
</evidence>
<protein>
    <submittedName>
        <fullName evidence="7">Threonine/homoserine efflux transporter RhtA</fullName>
    </submittedName>
</protein>
<feature type="transmembrane region" description="Helical" evidence="5">
    <location>
        <begin position="148"/>
        <end position="172"/>
    </location>
</feature>
<gene>
    <name evidence="7" type="ORF">SAMN05444271_1308</name>
</gene>
<evidence type="ECO:0000256" key="3">
    <source>
        <dbReference type="ARBA" id="ARBA00022989"/>
    </source>
</evidence>
<dbReference type="RefSeq" id="WP_089673447.1">
    <property type="nucleotide sequence ID" value="NZ_CP024845.1"/>
</dbReference>
<evidence type="ECO:0000313" key="8">
    <source>
        <dbReference type="Proteomes" id="UP000198888"/>
    </source>
</evidence>
<dbReference type="GO" id="GO:0016020">
    <property type="term" value="C:membrane"/>
    <property type="evidence" value="ECO:0007669"/>
    <property type="project" value="UniProtKB-SubCell"/>
</dbReference>
<evidence type="ECO:0000256" key="2">
    <source>
        <dbReference type="ARBA" id="ARBA00022692"/>
    </source>
</evidence>
<feature type="transmembrane region" description="Helical" evidence="5">
    <location>
        <begin position="69"/>
        <end position="87"/>
    </location>
</feature>
<dbReference type="Pfam" id="PF00892">
    <property type="entry name" value="EamA"/>
    <property type="match status" value="2"/>
</dbReference>
<dbReference type="OrthoDB" id="168794at2157"/>
<proteinExistence type="predicted"/>
<dbReference type="SUPFAM" id="SSF103481">
    <property type="entry name" value="Multidrug resistance efflux transporter EmrE"/>
    <property type="match status" value="2"/>
</dbReference>
<accession>A0A1H6WS61</accession>
<dbReference type="InterPro" id="IPR050638">
    <property type="entry name" value="AA-Vitamin_Transporters"/>
</dbReference>
<feature type="transmembrane region" description="Helical" evidence="5">
    <location>
        <begin position="184"/>
        <end position="202"/>
    </location>
</feature>
<dbReference type="KEGG" id="hae:halTADL_2453"/>
<dbReference type="InterPro" id="IPR000620">
    <property type="entry name" value="EamA_dom"/>
</dbReference>
<keyword evidence="4 5" id="KW-0472">Membrane</keyword>
<feature type="transmembrane region" description="Helical" evidence="5">
    <location>
        <begin position="251"/>
        <end position="271"/>
    </location>
</feature>
<reference evidence="7 8" key="1">
    <citation type="submission" date="2016-10" db="EMBL/GenBank/DDBJ databases">
        <authorList>
            <person name="de Groot N.N."/>
        </authorList>
    </citation>
    <scope>NUCLEOTIDE SEQUENCE [LARGE SCALE GENOMIC DNA]</scope>
    <source>
        <strain evidence="7 8">DSM 22187</strain>
    </source>
</reference>
<evidence type="ECO:0000259" key="6">
    <source>
        <dbReference type="Pfam" id="PF00892"/>
    </source>
</evidence>
<dbReference type="InterPro" id="IPR037185">
    <property type="entry name" value="EmrE-like"/>
</dbReference>
<feature type="transmembrane region" description="Helical" evidence="5">
    <location>
        <begin position="124"/>
        <end position="142"/>
    </location>
</feature>
<feature type="transmembrane region" description="Helical" evidence="5">
    <location>
        <begin position="7"/>
        <end position="25"/>
    </location>
</feature>
<evidence type="ECO:0000256" key="5">
    <source>
        <dbReference type="SAM" id="Phobius"/>
    </source>
</evidence>
<keyword evidence="8" id="KW-1185">Reference proteome</keyword>
<evidence type="ECO:0000313" key="7">
    <source>
        <dbReference type="EMBL" id="SEJ19819.1"/>
    </source>
</evidence>
<dbReference type="STRING" id="1073996.SAMN05444271_1308"/>
<keyword evidence="2 5" id="KW-0812">Transmembrane</keyword>
<feature type="transmembrane region" description="Helical" evidence="5">
    <location>
        <begin position="37"/>
        <end position="57"/>
    </location>
</feature>
<dbReference type="AlphaFoldDB" id="A0A1H6WS61"/>
<sequence length="298" mass="31120">MSRQSPVALAPLLAAVLWGGMYIVSKWGFDAIPPVTLAFLRVALGAATLLGVVRVVYPSREFSRQDWTGFGFLGVWVAVTMVTQFIGTDLTTASEGALITVLTPIFTLVFGVIILDEALTRRNIAGMGLAVCGTGLVLAGQYELASIGLGSLFGVLLLVVASAGWAAYTVWGKPLIRRYSALETATYSTVLAVPLIGLLVPIELAVSDVALSTIPVTLSVVAAVVYLGVLSTAVAWYCWYKGLEELDAGTVAVYFFAQPVVGAALGALLLGESVGPEFVAGGVLLAVGIYLVSTARTE</sequence>
<dbReference type="PANTHER" id="PTHR32322">
    <property type="entry name" value="INNER MEMBRANE TRANSPORTER"/>
    <property type="match status" value="1"/>
</dbReference>
<comment type="subcellular location">
    <subcellularLocation>
        <location evidence="1">Membrane</location>
        <topology evidence="1">Multi-pass membrane protein</topology>
    </subcellularLocation>
</comment>
<feature type="transmembrane region" description="Helical" evidence="5">
    <location>
        <begin position="214"/>
        <end position="239"/>
    </location>
</feature>